<reference evidence="2 3" key="1">
    <citation type="submission" date="2016-10" db="EMBL/GenBank/DDBJ databases">
        <authorList>
            <person name="Varghese N."/>
            <person name="Submissions S."/>
        </authorList>
    </citation>
    <scope>NUCLEOTIDE SEQUENCE [LARGE SCALE GENOMIC DNA]</scope>
    <source>
        <strain evidence="2 3">DSM 17997</strain>
    </source>
</reference>
<dbReference type="InterPro" id="IPR011330">
    <property type="entry name" value="Glyco_hydro/deAcase_b/a-brl"/>
</dbReference>
<gene>
    <name evidence="2" type="ORF">SAMN05444412_1231</name>
</gene>
<keyword evidence="3" id="KW-1185">Reference proteome</keyword>
<accession>A0A1H3TYV6</accession>
<dbReference type="CDD" id="cd10929">
    <property type="entry name" value="CE4_u5"/>
    <property type="match status" value="1"/>
</dbReference>
<evidence type="ECO:0000259" key="1">
    <source>
        <dbReference type="Pfam" id="PF01522"/>
    </source>
</evidence>
<dbReference type="Gene3D" id="3.20.20.370">
    <property type="entry name" value="Glycoside hydrolase/deacetylase"/>
    <property type="match status" value="1"/>
</dbReference>
<evidence type="ECO:0000313" key="3">
    <source>
        <dbReference type="Proteomes" id="UP000199663"/>
    </source>
</evidence>
<dbReference type="InterPro" id="IPR002509">
    <property type="entry name" value="NODB_dom"/>
</dbReference>
<feature type="domain" description="NodB homology" evidence="1">
    <location>
        <begin position="51"/>
        <end position="196"/>
    </location>
</feature>
<evidence type="ECO:0000313" key="2">
    <source>
        <dbReference type="EMBL" id="SDZ54961.1"/>
    </source>
</evidence>
<protein>
    <submittedName>
        <fullName evidence="2">Polysaccharide deacetylase</fullName>
    </submittedName>
</protein>
<dbReference type="Proteomes" id="UP000199663">
    <property type="component" value="Unassembled WGS sequence"/>
</dbReference>
<dbReference type="SUPFAM" id="SSF88713">
    <property type="entry name" value="Glycoside hydrolase/deacetylase"/>
    <property type="match status" value="1"/>
</dbReference>
<dbReference type="Pfam" id="PF01522">
    <property type="entry name" value="Polysacc_deac_1"/>
    <property type="match status" value="1"/>
</dbReference>
<dbReference type="EMBL" id="FNQC01000023">
    <property type="protein sequence ID" value="SDZ54961.1"/>
    <property type="molecule type" value="Genomic_DNA"/>
</dbReference>
<organism evidence="2 3">
    <name type="scientific">Rhodonellum ikkaensis</name>
    <dbReference type="NCBI Taxonomy" id="336829"/>
    <lineage>
        <taxon>Bacteria</taxon>
        <taxon>Pseudomonadati</taxon>
        <taxon>Bacteroidota</taxon>
        <taxon>Cytophagia</taxon>
        <taxon>Cytophagales</taxon>
        <taxon>Cytophagaceae</taxon>
        <taxon>Rhodonellum</taxon>
    </lineage>
</organism>
<name>A0A1H3TYV6_9BACT</name>
<sequence length="358" mass="42073">MPKKPPHYAFSEHYPPMTPPVFTISLDFELLWGIFDKVGNNVNKEYFLKTRKVIPQLLELFAQNEIQVTWATVGMLFAENEEEWHHYSPLHKPSYRNKNYSAYEWKKQHGLEPDLHFAPDLIKRILETPGQEIGSHTFAHFYTLIRGQSPDQFRMDLQAAQKIAGEKFGIQLKSLVFPRNHLNHQYLAICGEEGFDQVRGNPKNWFWQETQHGSLLKRLSRTADCFVPMGSQTSYPWEEVEKEGESEPWMMPASRLLRPYYGSNNLINTLRLNRIFQEMTHSAKHGQIYHLWWHPHNFGHYPEDSMRELSKILQHFHKLKSRYGMLSLSMKELGTLKTVHSQQTEIIPSQKTEIISVK</sequence>
<comment type="caution">
    <text evidence="2">The sequence shown here is derived from an EMBL/GenBank/DDBJ whole genome shotgun (WGS) entry which is preliminary data.</text>
</comment>
<proteinExistence type="predicted"/>